<dbReference type="Pfam" id="PF06733">
    <property type="entry name" value="DEAD_2"/>
    <property type="match status" value="1"/>
</dbReference>
<keyword evidence="9" id="KW-0413">Isomerase</keyword>
<dbReference type="Proteomes" id="UP000215767">
    <property type="component" value="Unassembled WGS sequence"/>
</dbReference>
<dbReference type="PANTHER" id="PTHR11472">
    <property type="entry name" value="DNA REPAIR DEAD HELICASE RAD3/XP-D SUBFAMILY MEMBER"/>
    <property type="match status" value="1"/>
</dbReference>
<evidence type="ECO:0000256" key="5">
    <source>
        <dbReference type="ARBA" id="ARBA00022840"/>
    </source>
</evidence>
<evidence type="ECO:0000313" key="12">
    <source>
        <dbReference type="EMBL" id="OZI63220.1"/>
    </source>
</evidence>
<dbReference type="AlphaFoldDB" id="A0A261UPM8"/>
<comment type="similarity">
    <text evidence="10">Belongs to the helicase family. DinG subfamily.</text>
</comment>
<comment type="caution">
    <text evidence="12">The sequence shown here is derived from an EMBL/GenBank/DDBJ whole genome shotgun (WGS) entry which is preliminary data.</text>
</comment>
<dbReference type="GO" id="GO:0051536">
    <property type="term" value="F:iron-sulfur cluster binding"/>
    <property type="evidence" value="ECO:0007669"/>
    <property type="project" value="UniProtKB-KW"/>
</dbReference>
<accession>A0A261UPM8</accession>
<proteinExistence type="inferred from homology"/>
<keyword evidence="13" id="KW-1185">Reference proteome</keyword>
<dbReference type="Gene3D" id="3.40.50.300">
    <property type="entry name" value="P-loop containing nucleotide triphosphate hydrolases"/>
    <property type="match status" value="2"/>
</dbReference>
<keyword evidence="7" id="KW-0411">Iron-sulfur</keyword>
<dbReference type="PROSITE" id="PS51193">
    <property type="entry name" value="HELICASE_ATP_BIND_2"/>
    <property type="match status" value="1"/>
</dbReference>
<dbReference type="GO" id="GO:0046872">
    <property type="term" value="F:metal ion binding"/>
    <property type="evidence" value="ECO:0007669"/>
    <property type="project" value="UniProtKB-KW"/>
</dbReference>
<dbReference type="GO" id="GO:0005524">
    <property type="term" value="F:ATP binding"/>
    <property type="evidence" value="ECO:0007669"/>
    <property type="project" value="UniProtKB-KW"/>
</dbReference>
<evidence type="ECO:0000259" key="11">
    <source>
        <dbReference type="PROSITE" id="PS51193"/>
    </source>
</evidence>
<dbReference type="InterPro" id="IPR010614">
    <property type="entry name" value="RAD3-like_helicase_DEAD"/>
</dbReference>
<evidence type="ECO:0000313" key="13">
    <source>
        <dbReference type="Proteomes" id="UP000215767"/>
    </source>
</evidence>
<keyword evidence="1" id="KW-0479">Metal-binding</keyword>
<reference evidence="13" key="1">
    <citation type="submission" date="2017-05" db="EMBL/GenBank/DDBJ databases">
        <title>Complete and WGS of Bordetella genogroups.</title>
        <authorList>
            <person name="Spilker T."/>
            <person name="Lipuma J."/>
        </authorList>
    </citation>
    <scope>NUCLEOTIDE SEQUENCE [LARGE SCALE GENOMIC DNA]</scope>
    <source>
        <strain evidence="13">AU8856</strain>
    </source>
</reference>
<feature type="domain" description="Helicase ATP-binding" evidence="11">
    <location>
        <begin position="193"/>
        <end position="447"/>
    </location>
</feature>
<evidence type="ECO:0000256" key="10">
    <source>
        <dbReference type="ARBA" id="ARBA00038058"/>
    </source>
</evidence>
<dbReference type="InterPro" id="IPR027417">
    <property type="entry name" value="P-loop_NTPase"/>
</dbReference>
<dbReference type="InterPro" id="IPR045028">
    <property type="entry name" value="DinG/Rad3-like"/>
</dbReference>
<evidence type="ECO:0000256" key="6">
    <source>
        <dbReference type="ARBA" id="ARBA00023004"/>
    </source>
</evidence>
<sequence>MSSQPPTAGPPPSAARPDEAATYVVAVRALCEFTARRGDLDLRFTPSPSAQEGVAGHGLVAARRGAEYEAEIALAGMHGPLRVRGRADGYDAGRNRLEEIKTHRGDVERIPANHRALHWAQAKVYGHLLCEARNLSRLDIALVYLDLGSQQETVLVHAHSAGELRDFFVEQCDRFLAWARQEIAHRQARDAAMRRLEFPLGPFRAGQRDLAKSVFRAARDAHCVLAQAPTGIGKTMATLFPMLKACADTLDKVFFLCAKTAGRRSALDALDCLRQETPGLPLRALELVARDQACEHPDKACHGESCPLARGFHDRLPAARAAALATYSMDRGSVRAAALAHDICPYFLGQELARWSDVVVGDYNYYFDSSAMLYGLTMANQWRAGLLVDEAHNMLERARRMYSCTLGLDDITLARRAAPAGLRRPLDALRRVCRGLLAEQPGAYAAHECVPPALLAQLQRTATALAGHFAEQGGDASEPLLRLYFDVLAFARLAETFGEHAIFDISRDDGATGRHVHGTLCIRNVVPAPFLAPRWAAAHGAVLFSATLHPMDFHRDTLGLPRGCQWLDVPGPFRAEQLAVHVVGDVSTRYRDRDASVPAIVDIMAREYAERPGNYLCFASSFDYAGRLAAHMRARFPQMPVWEQAAGMQAVNRDAFLARFVPGGAGIGFAVLGGVFGEGVDLPGDRLIGAFIVTLGLPQVNPVNEQMMRRMQARFGNGFDYTYLFPGLQKVVQAAGRVIRTETDRGSVYLIDDRFGRAKVRALLPAWWRPRVLQQGLGGAGAPARRVGEPGAATVPAAAAIRQEN</sequence>
<evidence type="ECO:0000256" key="2">
    <source>
        <dbReference type="ARBA" id="ARBA00022741"/>
    </source>
</evidence>
<dbReference type="InterPro" id="IPR014013">
    <property type="entry name" value="Helic_SF1/SF2_ATP-bd_DinG/Rad3"/>
</dbReference>
<keyword evidence="6" id="KW-0408">Iron</keyword>
<keyword evidence="8" id="KW-0238">DNA-binding</keyword>
<evidence type="ECO:0000256" key="4">
    <source>
        <dbReference type="ARBA" id="ARBA00022806"/>
    </source>
</evidence>
<evidence type="ECO:0000256" key="8">
    <source>
        <dbReference type="ARBA" id="ARBA00023125"/>
    </source>
</evidence>
<dbReference type="SMART" id="SM00491">
    <property type="entry name" value="HELICc2"/>
    <property type="match status" value="1"/>
</dbReference>
<keyword evidence="5" id="KW-0067">ATP-binding</keyword>
<evidence type="ECO:0000256" key="7">
    <source>
        <dbReference type="ARBA" id="ARBA00023014"/>
    </source>
</evidence>
<dbReference type="EMBL" id="NEVS01000004">
    <property type="protein sequence ID" value="OZI63220.1"/>
    <property type="molecule type" value="Genomic_DNA"/>
</dbReference>
<dbReference type="GO" id="GO:0003677">
    <property type="term" value="F:DNA binding"/>
    <property type="evidence" value="ECO:0007669"/>
    <property type="project" value="UniProtKB-KW"/>
</dbReference>
<gene>
    <name evidence="12" type="ORF">CAL28_07950</name>
</gene>
<name>A0A261UPM8_9BORD</name>
<keyword evidence="3" id="KW-0378">Hydrolase</keyword>
<organism evidence="12 13">
    <name type="scientific">Bordetella genomosp. 11</name>
    <dbReference type="NCBI Taxonomy" id="1416808"/>
    <lineage>
        <taxon>Bacteria</taxon>
        <taxon>Pseudomonadati</taxon>
        <taxon>Pseudomonadota</taxon>
        <taxon>Betaproteobacteria</taxon>
        <taxon>Burkholderiales</taxon>
        <taxon>Alcaligenaceae</taxon>
        <taxon>Bordetella</taxon>
    </lineage>
</organism>
<evidence type="ECO:0000256" key="1">
    <source>
        <dbReference type="ARBA" id="ARBA00022723"/>
    </source>
</evidence>
<evidence type="ECO:0000256" key="3">
    <source>
        <dbReference type="ARBA" id="ARBA00022801"/>
    </source>
</evidence>
<dbReference type="GO" id="GO:0016818">
    <property type="term" value="F:hydrolase activity, acting on acid anhydrides, in phosphorus-containing anhydrides"/>
    <property type="evidence" value="ECO:0007669"/>
    <property type="project" value="InterPro"/>
</dbReference>
<keyword evidence="4 12" id="KW-0347">Helicase</keyword>
<dbReference type="InterPro" id="IPR006555">
    <property type="entry name" value="ATP-dep_Helicase_C"/>
</dbReference>
<protein>
    <submittedName>
        <fullName evidence="12">ATP-dependent DNA helicase</fullName>
    </submittedName>
</protein>
<dbReference type="GO" id="GO:0006139">
    <property type="term" value="P:nucleobase-containing compound metabolic process"/>
    <property type="evidence" value="ECO:0007669"/>
    <property type="project" value="InterPro"/>
</dbReference>
<dbReference type="Pfam" id="PF13307">
    <property type="entry name" value="Helicase_C_2"/>
    <property type="match status" value="1"/>
</dbReference>
<dbReference type="GO" id="GO:0003678">
    <property type="term" value="F:DNA helicase activity"/>
    <property type="evidence" value="ECO:0007669"/>
    <property type="project" value="InterPro"/>
</dbReference>
<dbReference type="OrthoDB" id="9765586at2"/>
<dbReference type="SUPFAM" id="SSF52540">
    <property type="entry name" value="P-loop containing nucleoside triphosphate hydrolases"/>
    <property type="match status" value="2"/>
</dbReference>
<dbReference type="PANTHER" id="PTHR11472:SF34">
    <property type="entry name" value="REGULATOR OF TELOMERE ELONGATION HELICASE 1"/>
    <property type="match status" value="1"/>
</dbReference>
<evidence type="ECO:0000256" key="9">
    <source>
        <dbReference type="ARBA" id="ARBA00023235"/>
    </source>
</evidence>
<keyword evidence="2" id="KW-0547">Nucleotide-binding</keyword>